<keyword evidence="2" id="KW-0812">Transmembrane</keyword>
<reference evidence="6" key="2">
    <citation type="journal article" date="2019" name="Int. J. Syst. Evol. Microbiol.">
        <title>The Global Catalogue of Microorganisms (GCM) 10K type strain sequencing project: providing services to taxonomists for standard genome sequencing and annotation.</title>
        <authorList>
            <consortium name="The Broad Institute Genomics Platform"/>
            <consortium name="The Broad Institute Genome Sequencing Center for Infectious Disease"/>
            <person name="Wu L."/>
            <person name="Ma J."/>
        </authorList>
    </citation>
    <scope>NUCLEOTIDE SEQUENCE [LARGE SCALE GENOMIC DNA]</scope>
    <source>
        <strain evidence="6">NBRC 106310</strain>
    </source>
</reference>
<dbReference type="EMBL" id="AP027728">
    <property type="protein sequence ID" value="BDZ37427.1"/>
    <property type="molecule type" value="Genomic_DNA"/>
</dbReference>
<evidence type="ECO:0000259" key="3">
    <source>
        <dbReference type="Pfam" id="PF01841"/>
    </source>
</evidence>
<dbReference type="PANTHER" id="PTHR42736">
    <property type="entry name" value="PROTEIN-GLUTAMINE GAMMA-GLUTAMYLTRANSFERASE"/>
    <property type="match status" value="1"/>
</dbReference>
<name>A0ABN6WYY3_9MICO</name>
<keyword evidence="2" id="KW-0472">Membrane</keyword>
<keyword evidence="2" id="KW-1133">Transmembrane helix</keyword>
<accession>A0ABN6WYY3</accession>
<dbReference type="PANTHER" id="PTHR42736:SF1">
    <property type="entry name" value="PROTEIN-GLUTAMINE GAMMA-GLUTAMYLTRANSFERASE"/>
    <property type="match status" value="1"/>
</dbReference>
<dbReference type="Pfam" id="PF01841">
    <property type="entry name" value="Transglut_core"/>
    <property type="match status" value="1"/>
</dbReference>
<dbReference type="EMBL" id="AP027728">
    <property type="protein sequence ID" value="BDZ40691.1"/>
    <property type="molecule type" value="Genomic_DNA"/>
</dbReference>
<reference evidence="4" key="3">
    <citation type="submission" date="2023-02" db="EMBL/GenBank/DDBJ databases">
        <authorList>
            <person name="Sun Q."/>
            <person name="Mori K."/>
        </authorList>
    </citation>
    <scope>NUCLEOTIDE SEQUENCE</scope>
    <source>
        <strain evidence="4">NBRC 106310</strain>
    </source>
</reference>
<dbReference type="InterPro" id="IPR038765">
    <property type="entry name" value="Papain-like_cys_pep_sf"/>
</dbReference>
<feature type="transmembrane region" description="Helical" evidence="2">
    <location>
        <begin position="116"/>
        <end position="133"/>
    </location>
</feature>
<keyword evidence="6" id="KW-1185">Reference proteome</keyword>
<evidence type="ECO:0000313" key="4">
    <source>
        <dbReference type="EMBL" id="BDZ37427.1"/>
    </source>
</evidence>
<dbReference type="Proteomes" id="UP001321543">
    <property type="component" value="Chromosome"/>
</dbReference>
<gene>
    <name evidence="4" type="ORF">GCM10025863_00410</name>
    <name evidence="5" type="ORF">GCM10025863_33050</name>
</gene>
<dbReference type="InterPro" id="IPR002931">
    <property type="entry name" value="Transglutaminase-like"/>
</dbReference>
<protein>
    <recommendedName>
        <fullName evidence="3">Transglutaminase-like domain-containing protein</fullName>
    </recommendedName>
</protein>
<dbReference type="Gene3D" id="3.10.620.30">
    <property type="match status" value="1"/>
</dbReference>
<organism evidence="4 6">
    <name type="scientific">Microbacterium suwonense</name>
    <dbReference type="NCBI Taxonomy" id="683047"/>
    <lineage>
        <taxon>Bacteria</taxon>
        <taxon>Bacillati</taxon>
        <taxon>Actinomycetota</taxon>
        <taxon>Actinomycetes</taxon>
        <taxon>Micrococcales</taxon>
        <taxon>Microbacteriaceae</taxon>
        <taxon>Microbacterium</taxon>
    </lineage>
</organism>
<sequence>MPVRIVVGYLPGTATDEKRGDDTVYSVTSDQLHSWPEVHFAGIGWVPFEPTATLGVPTAFAAESSEGGNGDGPDAPQPTIAPSESSSTAPTSSAGPDDDLGADGAAPLQRLNPTPVMLTVLGILVLLALPMLVREVRRTVRMGRARSGDAMAAWQELSDALVDLGLAAPEVQTARVRADALAMTRGVDPAALSPLVRAVEHTSYAETAPDAENLANPLRIVLAQLAASVDPRQRVLARMLPASLFLRRR</sequence>
<feature type="region of interest" description="Disordered" evidence="1">
    <location>
        <begin position="61"/>
        <end position="107"/>
    </location>
</feature>
<feature type="compositionally biased region" description="Low complexity" evidence="1">
    <location>
        <begin position="78"/>
        <end position="95"/>
    </location>
</feature>
<dbReference type="SUPFAM" id="SSF54001">
    <property type="entry name" value="Cysteine proteinases"/>
    <property type="match status" value="1"/>
</dbReference>
<evidence type="ECO:0000256" key="2">
    <source>
        <dbReference type="SAM" id="Phobius"/>
    </source>
</evidence>
<feature type="domain" description="Transglutaminase-like" evidence="3">
    <location>
        <begin position="2"/>
        <end position="50"/>
    </location>
</feature>
<proteinExistence type="predicted"/>
<evidence type="ECO:0000313" key="5">
    <source>
        <dbReference type="EMBL" id="BDZ40691.1"/>
    </source>
</evidence>
<evidence type="ECO:0000313" key="6">
    <source>
        <dbReference type="Proteomes" id="UP001321543"/>
    </source>
</evidence>
<reference evidence="4" key="1">
    <citation type="journal article" date="2014" name="Int. J. Syst. Evol. Microbiol.">
        <title>Complete genome of a new Firmicutes species belonging to the dominant human colonic microbiota ('Ruminococcus bicirculans') reveals two chromosomes and a selective capacity to utilize plant glucans.</title>
        <authorList>
            <consortium name="NISC Comparative Sequencing Program"/>
            <person name="Wegmann U."/>
            <person name="Louis P."/>
            <person name="Goesmann A."/>
            <person name="Henrissat B."/>
            <person name="Duncan S.H."/>
            <person name="Flint H.J."/>
        </authorList>
    </citation>
    <scope>NUCLEOTIDE SEQUENCE</scope>
    <source>
        <strain evidence="4">NBRC 106310</strain>
    </source>
</reference>
<dbReference type="InterPro" id="IPR052901">
    <property type="entry name" value="Bact_TGase-like"/>
</dbReference>
<evidence type="ECO:0000256" key="1">
    <source>
        <dbReference type="SAM" id="MobiDB-lite"/>
    </source>
</evidence>